<accession>A0A5A7SPB1</accession>
<gene>
    <name evidence="2" type="ORF">E5676_scaffold115G00130</name>
    <name evidence="1" type="ORF">E6C27_scaffold581G00110</name>
</gene>
<keyword evidence="2" id="KW-0378">Hydrolase</keyword>
<dbReference type="GO" id="GO:0008233">
    <property type="term" value="F:peptidase activity"/>
    <property type="evidence" value="ECO:0007669"/>
    <property type="project" value="UniProtKB-KW"/>
</dbReference>
<evidence type="ECO:0000313" key="4">
    <source>
        <dbReference type="Proteomes" id="UP000321947"/>
    </source>
</evidence>
<evidence type="ECO:0000313" key="2">
    <source>
        <dbReference type="EMBL" id="TYK22835.1"/>
    </source>
</evidence>
<dbReference type="OrthoDB" id="1751882at2759"/>
<dbReference type="Proteomes" id="UP000321393">
    <property type="component" value="Unassembled WGS sequence"/>
</dbReference>
<evidence type="ECO:0000313" key="3">
    <source>
        <dbReference type="Proteomes" id="UP000321393"/>
    </source>
</evidence>
<organism evidence="1 3">
    <name type="scientific">Cucumis melo var. makuwa</name>
    <name type="common">Oriental melon</name>
    <dbReference type="NCBI Taxonomy" id="1194695"/>
    <lineage>
        <taxon>Eukaryota</taxon>
        <taxon>Viridiplantae</taxon>
        <taxon>Streptophyta</taxon>
        <taxon>Embryophyta</taxon>
        <taxon>Tracheophyta</taxon>
        <taxon>Spermatophyta</taxon>
        <taxon>Magnoliopsida</taxon>
        <taxon>eudicotyledons</taxon>
        <taxon>Gunneridae</taxon>
        <taxon>Pentapetalae</taxon>
        <taxon>rosids</taxon>
        <taxon>fabids</taxon>
        <taxon>Cucurbitales</taxon>
        <taxon>Cucurbitaceae</taxon>
        <taxon>Benincaseae</taxon>
        <taxon>Cucumis</taxon>
    </lineage>
</organism>
<dbReference type="Pfam" id="PF08284">
    <property type="entry name" value="RVP_2"/>
    <property type="match status" value="1"/>
</dbReference>
<dbReference type="GO" id="GO:0006508">
    <property type="term" value="P:proteolysis"/>
    <property type="evidence" value="ECO:0007669"/>
    <property type="project" value="UniProtKB-KW"/>
</dbReference>
<dbReference type="EMBL" id="SSTD01004786">
    <property type="protein sequence ID" value="TYK22835.1"/>
    <property type="molecule type" value="Genomic_DNA"/>
</dbReference>
<evidence type="ECO:0000313" key="1">
    <source>
        <dbReference type="EMBL" id="KAA0026031.1"/>
    </source>
</evidence>
<proteinExistence type="predicted"/>
<keyword evidence="2" id="KW-0645">Protease</keyword>
<protein>
    <submittedName>
        <fullName evidence="1">Gag-protease polyprotein</fullName>
    </submittedName>
</protein>
<dbReference type="EMBL" id="SSTE01022985">
    <property type="protein sequence ID" value="KAA0026031.1"/>
    <property type="molecule type" value="Genomic_DNA"/>
</dbReference>
<dbReference type="Proteomes" id="UP000321947">
    <property type="component" value="Unassembled WGS sequence"/>
</dbReference>
<dbReference type="AlphaFoldDB" id="A0A5A7SPB1"/>
<sequence>MSVQEQNFRRGGEFRRFQQRPFEVGEAARGKPLCTTCGKHHPGRCLFGTSTCFKCIQEGHKTDRCSMRLIGGAQNQGAGTLPVLGHYALVLFDYGSSHSFISSAFVLHAR</sequence>
<reference evidence="3 4" key="1">
    <citation type="submission" date="2019-08" db="EMBL/GenBank/DDBJ databases">
        <title>Draft genome sequences of two oriental melons (Cucumis melo L. var makuwa).</title>
        <authorList>
            <person name="Kwon S.-Y."/>
        </authorList>
    </citation>
    <scope>NUCLEOTIDE SEQUENCE [LARGE SCALE GENOMIC DNA]</scope>
    <source>
        <strain evidence="4">cv. Chang Bougi</strain>
        <strain evidence="3">cv. SW 3</strain>
        <tissue evidence="1">Leaf</tissue>
    </source>
</reference>
<name>A0A5A7SPB1_CUCMM</name>
<comment type="caution">
    <text evidence="1">The sequence shown here is derived from an EMBL/GenBank/DDBJ whole genome shotgun (WGS) entry which is preliminary data.</text>
</comment>